<feature type="domain" description="HTH cro/C1-type" evidence="1">
    <location>
        <begin position="33"/>
        <end position="69"/>
    </location>
</feature>
<sequence length="303" mass="36114">MGKKSSDRDLNLGSVLNEIRKEKKISTKVIFNAGITRPTYYRFVRGDNDLTVTNFFKIISILGLELSEFQGLSPIFTEGYKALEKNLAQATSRLDYKEIERIKNEALDLFRKTDVLGYQYVYWQGMVTLTHLRNEKSLLLDIAKQIRDYLNSIDLWTNVELKLFAAIAETLDFEEYDYFFKNFLKRRENKLEEIDFVVLDLLYLGYFETALDSKNIKHLEEALAFIAARKTNRYNYRFRVWKIFIRVTRTYLNKDYLQAIEEYNELRRIVELIFFEEHIVEFELKTLENLWVKVNAIPTKFLD</sequence>
<accession>A0ABZ2SW70</accession>
<dbReference type="InterPro" id="IPR001387">
    <property type="entry name" value="Cro/C1-type_HTH"/>
</dbReference>
<dbReference type="InterPro" id="IPR010982">
    <property type="entry name" value="Lambda_DNA-bd_dom_sf"/>
</dbReference>
<evidence type="ECO:0000259" key="1">
    <source>
        <dbReference type="PROSITE" id="PS50943"/>
    </source>
</evidence>
<dbReference type="InterPro" id="IPR053163">
    <property type="entry name" value="HTH-type_regulator_Rgg"/>
</dbReference>
<evidence type="ECO:0000313" key="3">
    <source>
        <dbReference type="Proteomes" id="UP000664360"/>
    </source>
</evidence>
<dbReference type="SUPFAM" id="SSF47413">
    <property type="entry name" value="lambda repressor-like DNA-binding domains"/>
    <property type="match status" value="1"/>
</dbReference>
<organism evidence="2 3">
    <name type="scientific">Candidatus Enterococcus mangumiae</name>
    <dbReference type="NCBI Taxonomy" id="2230878"/>
    <lineage>
        <taxon>Bacteria</taxon>
        <taxon>Bacillati</taxon>
        <taxon>Bacillota</taxon>
        <taxon>Bacilli</taxon>
        <taxon>Lactobacillales</taxon>
        <taxon>Enterococcaceae</taxon>
        <taxon>Enterococcus</taxon>
    </lineage>
</organism>
<reference evidence="2 3" key="2">
    <citation type="submission" date="2024-03" db="EMBL/GenBank/DDBJ databases">
        <title>The Genome Sequence of Enterococcus sp. DIV1094.</title>
        <authorList>
            <consortium name="The Broad Institute Genomics Platform"/>
            <consortium name="The Broad Institute Microbial Omics Core"/>
            <consortium name="The Broad Institute Genomic Center for Infectious Diseases"/>
            <person name="Earl A."/>
            <person name="Manson A."/>
            <person name="Gilmore M."/>
            <person name="Schwartman J."/>
            <person name="Shea T."/>
            <person name="Abouelleil A."/>
            <person name="Cao P."/>
            <person name="Chapman S."/>
            <person name="Cusick C."/>
            <person name="Young S."/>
            <person name="Neafsey D."/>
            <person name="Nusbaum C."/>
            <person name="Birren B."/>
        </authorList>
    </citation>
    <scope>NUCLEOTIDE SEQUENCE [LARGE SCALE GENOMIC DNA]</scope>
    <source>
        <strain evidence="2 3">DIV1094</strain>
    </source>
</reference>
<dbReference type="Proteomes" id="UP000664360">
    <property type="component" value="Chromosome"/>
</dbReference>
<reference evidence="2 3" key="1">
    <citation type="submission" date="2021-03" db="EMBL/GenBank/DDBJ databases">
        <authorList>
            <person name="Gilmore M.S."/>
            <person name="Schwartzman J."/>
            <person name="Van Tyne D."/>
            <person name="Martin M."/>
            <person name="Earl A.M."/>
            <person name="Manson A.L."/>
            <person name="Straub T."/>
            <person name="Salamzade R."/>
            <person name="Saavedra J."/>
            <person name="Lebreton F."/>
            <person name="Prichula J."/>
            <person name="Schaufler K."/>
            <person name="Gaca A."/>
            <person name="Sgardioli B."/>
            <person name="Wagenaar J."/>
            <person name="Strong T."/>
        </authorList>
    </citation>
    <scope>NUCLEOTIDE SEQUENCE [LARGE SCALE GENOMIC DNA]</scope>
    <source>
        <strain evidence="2 3">DIV1094</strain>
    </source>
</reference>
<keyword evidence="3" id="KW-1185">Reference proteome</keyword>
<dbReference type="EMBL" id="CP147250">
    <property type="protein sequence ID" value="WYJ79979.1"/>
    <property type="molecule type" value="Genomic_DNA"/>
</dbReference>
<evidence type="ECO:0000313" key="2">
    <source>
        <dbReference type="EMBL" id="WYJ79979.1"/>
    </source>
</evidence>
<dbReference type="Gene3D" id="1.25.40.10">
    <property type="entry name" value="Tetratricopeptide repeat domain"/>
    <property type="match status" value="1"/>
</dbReference>
<proteinExistence type="predicted"/>
<dbReference type="PANTHER" id="PTHR37038">
    <property type="entry name" value="TRANSCRIPTIONAL REGULATOR-RELATED"/>
    <property type="match status" value="1"/>
</dbReference>
<gene>
    <name evidence="2" type="ORF">DOK79_001532</name>
</gene>
<dbReference type="InterPro" id="IPR011990">
    <property type="entry name" value="TPR-like_helical_dom_sf"/>
</dbReference>
<dbReference type="RefSeq" id="WP_206855555.1">
    <property type="nucleotide sequence ID" value="NZ_CP147250.1"/>
</dbReference>
<dbReference type="Pfam" id="PF01381">
    <property type="entry name" value="HTH_3"/>
    <property type="match status" value="1"/>
</dbReference>
<protein>
    <recommendedName>
        <fullName evidence="1">HTH cro/C1-type domain-containing protein</fullName>
    </recommendedName>
</protein>
<name>A0ABZ2SW70_9ENTE</name>
<dbReference type="PROSITE" id="PS50943">
    <property type="entry name" value="HTH_CROC1"/>
    <property type="match status" value="1"/>
</dbReference>